<evidence type="ECO:0000256" key="1">
    <source>
        <dbReference type="ARBA" id="ARBA00004162"/>
    </source>
</evidence>
<dbReference type="PANTHER" id="PTHR33909:SF1">
    <property type="entry name" value="SEC TRANSLOCON ACCESSORY COMPLEX SUBUNIT YAJC"/>
    <property type="match status" value="1"/>
</dbReference>
<dbReference type="GO" id="GO:0015031">
    <property type="term" value="P:protein transport"/>
    <property type="evidence" value="ECO:0007669"/>
    <property type="project" value="UniProtKB-KW"/>
</dbReference>
<evidence type="ECO:0000313" key="10">
    <source>
        <dbReference type="EMBL" id="OIQ73396.1"/>
    </source>
</evidence>
<dbReference type="EMBL" id="MLJW01002885">
    <property type="protein sequence ID" value="OIQ73396.1"/>
    <property type="molecule type" value="Genomic_DNA"/>
</dbReference>
<keyword evidence="2" id="KW-0813">Transport</keyword>
<name>A0A1J5Q0L8_9ZZZZ</name>
<accession>A0A1J5Q0L8</accession>
<feature type="transmembrane region" description="Helical" evidence="9">
    <location>
        <begin position="95"/>
        <end position="113"/>
    </location>
</feature>
<gene>
    <name evidence="10" type="ORF">GALL_449680</name>
</gene>
<comment type="caution">
    <text evidence="10">The sequence shown here is derived from an EMBL/GenBank/DDBJ whole genome shotgun (WGS) entry which is preliminary data.</text>
</comment>
<keyword evidence="6 9" id="KW-1133">Transmembrane helix</keyword>
<dbReference type="Pfam" id="PF02699">
    <property type="entry name" value="YajC"/>
    <property type="match status" value="1"/>
</dbReference>
<dbReference type="PANTHER" id="PTHR33909">
    <property type="entry name" value="SEC TRANSLOCON ACCESSORY COMPLEX SUBUNIT YAJC"/>
    <property type="match status" value="1"/>
</dbReference>
<proteinExistence type="predicted"/>
<evidence type="ECO:0000256" key="7">
    <source>
        <dbReference type="ARBA" id="ARBA00023010"/>
    </source>
</evidence>
<protein>
    <submittedName>
        <fullName evidence="10">Preprotein translocase subunit YajC</fullName>
    </submittedName>
</protein>
<evidence type="ECO:0000256" key="3">
    <source>
        <dbReference type="ARBA" id="ARBA00022475"/>
    </source>
</evidence>
<keyword evidence="4 9" id="KW-0812">Transmembrane</keyword>
<dbReference type="PRINTS" id="PR01853">
    <property type="entry name" value="YAJCTRNLCASE"/>
</dbReference>
<evidence type="ECO:0000256" key="6">
    <source>
        <dbReference type="ARBA" id="ARBA00022989"/>
    </source>
</evidence>
<keyword evidence="8 9" id="KW-0472">Membrane</keyword>
<keyword evidence="7" id="KW-0811">Translocation</keyword>
<dbReference type="GO" id="GO:0005886">
    <property type="term" value="C:plasma membrane"/>
    <property type="evidence" value="ECO:0007669"/>
    <property type="project" value="UniProtKB-SubCell"/>
</dbReference>
<evidence type="ECO:0000256" key="2">
    <source>
        <dbReference type="ARBA" id="ARBA00022448"/>
    </source>
</evidence>
<evidence type="ECO:0000256" key="4">
    <source>
        <dbReference type="ARBA" id="ARBA00022692"/>
    </source>
</evidence>
<organism evidence="10">
    <name type="scientific">mine drainage metagenome</name>
    <dbReference type="NCBI Taxonomy" id="410659"/>
    <lineage>
        <taxon>unclassified sequences</taxon>
        <taxon>metagenomes</taxon>
        <taxon>ecological metagenomes</taxon>
    </lineage>
</organism>
<dbReference type="NCBIfam" id="TIGR00739">
    <property type="entry name" value="yajC"/>
    <property type="match status" value="1"/>
</dbReference>
<dbReference type="SMART" id="SM01323">
    <property type="entry name" value="YajC"/>
    <property type="match status" value="1"/>
</dbReference>
<evidence type="ECO:0000256" key="8">
    <source>
        <dbReference type="ARBA" id="ARBA00023136"/>
    </source>
</evidence>
<dbReference type="AlphaFoldDB" id="A0A1J5Q0L8"/>
<comment type="subcellular location">
    <subcellularLocation>
        <location evidence="1">Cell membrane</location>
        <topology evidence="1">Single-pass membrane protein</topology>
    </subcellularLocation>
</comment>
<keyword evidence="5" id="KW-0653">Protein transport</keyword>
<sequence>MVYFPGQKHNVMCRTEQAAAARREGGSQQSAVGCQSGIPNNLRTVFQLCDNMRLPSQAVAREADDSHHSELNMNFISVAHAQAAADAASSTGSTLMSLLPIIVMFVILYFVMLRPQMKKQKELRAMLAALAKGDEVVTTGGVVGKITKVSENYLGLEIAANTEVQVQRSAVNMVLPKGTIKSGV</sequence>
<keyword evidence="3" id="KW-1003">Cell membrane</keyword>
<evidence type="ECO:0000256" key="9">
    <source>
        <dbReference type="SAM" id="Phobius"/>
    </source>
</evidence>
<reference evidence="10" key="1">
    <citation type="submission" date="2016-10" db="EMBL/GenBank/DDBJ databases">
        <title>Sequence of Gallionella enrichment culture.</title>
        <authorList>
            <person name="Poehlein A."/>
            <person name="Muehling M."/>
            <person name="Daniel R."/>
        </authorList>
    </citation>
    <scope>NUCLEOTIDE SEQUENCE</scope>
</reference>
<dbReference type="InterPro" id="IPR003849">
    <property type="entry name" value="Preprotein_translocase_YajC"/>
</dbReference>
<evidence type="ECO:0000256" key="5">
    <source>
        <dbReference type="ARBA" id="ARBA00022927"/>
    </source>
</evidence>